<dbReference type="FunFam" id="3.40.1190.10:FF:000004">
    <property type="entry name" value="Dihydrofolate synthase/folylpolyglutamate synthase"/>
    <property type="match status" value="1"/>
</dbReference>
<keyword evidence="15" id="KW-0289">Folate biosynthesis</keyword>
<reference evidence="26 27" key="1">
    <citation type="journal article" date="2008" name="Int. J. Syst. Evol. Microbiol.">
        <title>Luteimonas marina sp. nov., isolated from seawater.</title>
        <authorList>
            <person name="Baik K.S."/>
            <person name="Park S.C."/>
            <person name="Kim M.S."/>
            <person name="Kim E.M."/>
            <person name="Park C."/>
            <person name="Chun J."/>
            <person name="Seong C.N."/>
        </authorList>
    </citation>
    <scope>NUCLEOTIDE SEQUENCE [LARGE SCALE GENOMIC DNA]</scope>
    <source>
        <strain evidence="26 27">FR1330</strain>
    </source>
</reference>
<evidence type="ECO:0000256" key="3">
    <source>
        <dbReference type="ARBA" id="ARBA00004799"/>
    </source>
</evidence>
<evidence type="ECO:0000256" key="18">
    <source>
        <dbReference type="ARBA" id="ARBA00032510"/>
    </source>
</evidence>
<dbReference type="GO" id="GO:0008841">
    <property type="term" value="F:dihydrofolate synthase activity"/>
    <property type="evidence" value="ECO:0007669"/>
    <property type="project" value="UniProtKB-EC"/>
</dbReference>
<evidence type="ECO:0000256" key="7">
    <source>
        <dbReference type="ARBA" id="ARBA00013023"/>
    </source>
</evidence>
<evidence type="ECO:0000256" key="4">
    <source>
        <dbReference type="ARBA" id="ARBA00005150"/>
    </source>
</evidence>
<evidence type="ECO:0000256" key="23">
    <source>
        <dbReference type="PIRNR" id="PIRNR001563"/>
    </source>
</evidence>
<dbReference type="InterPro" id="IPR036565">
    <property type="entry name" value="Mur-like_cat_sf"/>
</dbReference>
<evidence type="ECO:0000256" key="6">
    <source>
        <dbReference type="ARBA" id="ARBA00011245"/>
    </source>
</evidence>
<comment type="catalytic activity">
    <reaction evidence="21">
        <text>(6R)-5,10-methylenetetrahydrofolyl-(gamma-L-Glu)(n) + L-glutamate + ATP = (6R)-5,10-methylenetetrahydrofolyl-(gamma-L-Glu)(n+1) + ADP + phosphate + H(+)</text>
        <dbReference type="Rhea" id="RHEA:51912"/>
        <dbReference type="Rhea" id="RHEA-COMP:13257"/>
        <dbReference type="Rhea" id="RHEA-COMP:13258"/>
        <dbReference type="ChEBI" id="CHEBI:15378"/>
        <dbReference type="ChEBI" id="CHEBI:29985"/>
        <dbReference type="ChEBI" id="CHEBI:30616"/>
        <dbReference type="ChEBI" id="CHEBI:43474"/>
        <dbReference type="ChEBI" id="CHEBI:136572"/>
        <dbReference type="ChEBI" id="CHEBI:456216"/>
        <dbReference type="EC" id="6.3.2.17"/>
    </reaction>
</comment>
<evidence type="ECO:0000256" key="14">
    <source>
        <dbReference type="ARBA" id="ARBA00022842"/>
    </source>
</evidence>
<dbReference type="OrthoDB" id="9809356at2"/>
<evidence type="ECO:0000256" key="13">
    <source>
        <dbReference type="ARBA" id="ARBA00022840"/>
    </source>
</evidence>
<dbReference type="PANTHER" id="PTHR11136:SF0">
    <property type="entry name" value="DIHYDROFOLATE SYNTHETASE-RELATED"/>
    <property type="match status" value="1"/>
</dbReference>
<dbReference type="AlphaFoldDB" id="A0A5C5TUI8"/>
<dbReference type="InterPro" id="IPR004101">
    <property type="entry name" value="Mur_ligase_C"/>
</dbReference>
<feature type="domain" description="Mur ligase C-terminal" evidence="24">
    <location>
        <begin position="291"/>
        <end position="415"/>
    </location>
</feature>
<dbReference type="PIRSF" id="PIRSF001563">
    <property type="entry name" value="Folylpolyglu_synth"/>
    <property type="match status" value="1"/>
</dbReference>
<dbReference type="GO" id="GO:0046654">
    <property type="term" value="P:tetrahydrofolate biosynthetic process"/>
    <property type="evidence" value="ECO:0007669"/>
    <property type="project" value="UniProtKB-UniPathway"/>
</dbReference>
<dbReference type="InterPro" id="IPR036615">
    <property type="entry name" value="Mur_ligase_C_dom_sf"/>
</dbReference>
<dbReference type="InterPro" id="IPR013221">
    <property type="entry name" value="Mur_ligase_cen"/>
</dbReference>
<dbReference type="Gene3D" id="3.40.1190.10">
    <property type="entry name" value="Mur-like, catalytic domain"/>
    <property type="match status" value="1"/>
</dbReference>
<dbReference type="Gene3D" id="3.90.190.20">
    <property type="entry name" value="Mur ligase, C-terminal domain"/>
    <property type="match status" value="1"/>
</dbReference>
<evidence type="ECO:0000256" key="11">
    <source>
        <dbReference type="ARBA" id="ARBA00022723"/>
    </source>
</evidence>
<sequence length="438" mass="46529">MTHVVFPMPKTLQDWLAYIERQHPKSIEMGLGRVRDVAARMGLGKPAKQVVTVAGTNGKGSTVAFIEAVAREAGLRVGAYTSPHLLAYNERVRIDGRDADDEALIDAFAAVEAARGGVPLTYFEFGTLAALRLFERARLDLAILEVGLGGRLDATNLVDADVAVVTTVDLDHQDWLGDDREAIGVEKAGIARAWKPLVVGDDDPPASVLRHAYAIGASAIRAGSDFFFERLDDARWRWRELDYALDLPLPTLAAPVQLRNAAIAIAALRALEIDIPDEAFARGIAKARLPGRLQRFERRGAAVFVDVGHNPQAARELAAWLRDSPAAGRTHAVYAALGDKDAAAVVAAFEGAVDAWWLAGSLGAGARGIAVAVLAERLRGSVAAEGLRHPDPAAALMAALQAAGPGDRVLVFGSFHAAEAALRTLHGLDSEARPDAGV</sequence>
<dbReference type="GO" id="GO:0004326">
    <property type="term" value="F:tetrahydrofolylpolyglutamate synthase activity"/>
    <property type="evidence" value="ECO:0007669"/>
    <property type="project" value="UniProtKB-EC"/>
</dbReference>
<evidence type="ECO:0000256" key="17">
    <source>
        <dbReference type="ARBA" id="ARBA00030592"/>
    </source>
</evidence>
<evidence type="ECO:0000256" key="1">
    <source>
        <dbReference type="ARBA" id="ARBA00001946"/>
    </source>
</evidence>
<dbReference type="EC" id="6.3.2.17" evidence="8"/>
<evidence type="ECO:0000256" key="15">
    <source>
        <dbReference type="ARBA" id="ARBA00022909"/>
    </source>
</evidence>
<comment type="caution">
    <text evidence="26">The sequence shown here is derived from an EMBL/GenBank/DDBJ whole genome shotgun (WGS) entry which is preliminary data.</text>
</comment>
<evidence type="ECO:0000256" key="21">
    <source>
        <dbReference type="ARBA" id="ARBA00049035"/>
    </source>
</evidence>
<name>A0A5C5TUI8_9GAMM</name>
<dbReference type="InterPro" id="IPR018109">
    <property type="entry name" value="Folylpolyglutamate_synth_CS"/>
</dbReference>
<dbReference type="PROSITE" id="PS01012">
    <property type="entry name" value="FOLYLPOLYGLU_SYNT_2"/>
    <property type="match status" value="1"/>
</dbReference>
<comment type="cofactor">
    <cofactor evidence="1">
        <name>Mg(2+)</name>
        <dbReference type="ChEBI" id="CHEBI:18420"/>
    </cofactor>
</comment>
<dbReference type="NCBIfam" id="NF008101">
    <property type="entry name" value="PRK10846.1"/>
    <property type="match status" value="1"/>
</dbReference>
<dbReference type="GO" id="GO:0005737">
    <property type="term" value="C:cytoplasm"/>
    <property type="evidence" value="ECO:0007669"/>
    <property type="project" value="TreeGrafter"/>
</dbReference>
<comment type="catalytic activity">
    <reaction evidence="22">
        <text>7,8-dihydropteroate + L-glutamate + ATP = 7,8-dihydrofolate + ADP + phosphate + H(+)</text>
        <dbReference type="Rhea" id="RHEA:23584"/>
        <dbReference type="ChEBI" id="CHEBI:15378"/>
        <dbReference type="ChEBI" id="CHEBI:17839"/>
        <dbReference type="ChEBI" id="CHEBI:29985"/>
        <dbReference type="ChEBI" id="CHEBI:30616"/>
        <dbReference type="ChEBI" id="CHEBI:43474"/>
        <dbReference type="ChEBI" id="CHEBI:57451"/>
        <dbReference type="ChEBI" id="CHEBI:456216"/>
        <dbReference type="EC" id="6.3.2.12"/>
    </reaction>
</comment>
<accession>A0A5C5TUI8</accession>
<evidence type="ECO:0000256" key="16">
    <source>
        <dbReference type="ARBA" id="ARBA00030048"/>
    </source>
</evidence>
<evidence type="ECO:0000259" key="25">
    <source>
        <dbReference type="Pfam" id="PF08245"/>
    </source>
</evidence>
<keyword evidence="13 23" id="KW-0067">ATP-binding</keyword>
<comment type="subunit">
    <text evidence="6">Monomer.</text>
</comment>
<evidence type="ECO:0000256" key="8">
    <source>
        <dbReference type="ARBA" id="ARBA00013025"/>
    </source>
</evidence>
<comment type="pathway">
    <text evidence="4">Cofactor biosynthesis; tetrahydrofolylpolyglutamate biosynthesis.</text>
</comment>
<dbReference type="GO" id="GO:0005524">
    <property type="term" value="F:ATP binding"/>
    <property type="evidence" value="ECO:0007669"/>
    <property type="project" value="UniProtKB-KW"/>
</dbReference>
<dbReference type="GO" id="GO:0046872">
    <property type="term" value="F:metal ion binding"/>
    <property type="evidence" value="ECO:0007669"/>
    <property type="project" value="UniProtKB-KW"/>
</dbReference>
<evidence type="ECO:0000259" key="24">
    <source>
        <dbReference type="Pfam" id="PF02875"/>
    </source>
</evidence>
<evidence type="ECO:0000313" key="27">
    <source>
        <dbReference type="Proteomes" id="UP000319980"/>
    </source>
</evidence>
<dbReference type="InterPro" id="IPR001645">
    <property type="entry name" value="Folylpolyglutamate_synth"/>
</dbReference>
<comment type="catalytic activity">
    <reaction evidence="19">
        <text>(6S)-5,6,7,8-tetrahydrofolyl-(gamma-L-Glu)(n) + L-glutamate + ATP = (6S)-5,6,7,8-tetrahydrofolyl-(gamma-L-Glu)(n+1) + ADP + phosphate + H(+)</text>
        <dbReference type="Rhea" id="RHEA:10580"/>
        <dbReference type="Rhea" id="RHEA-COMP:14738"/>
        <dbReference type="Rhea" id="RHEA-COMP:14740"/>
        <dbReference type="ChEBI" id="CHEBI:15378"/>
        <dbReference type="ChEBI" id="CHEBI:29985"/>
        <dbReference type="ChEBI" id="CHEBI:30616"/>
        <dbReference type="ChEBI" id="CHEBI:43474"/>
        <dbReference type="ChEBI" id="CHEBI:141005"/>
        <dbReference type="ChEBI" id="CHEBI:456216"/>
        <dbReference type="EC" id="6.3.2.17"/>
    </reaction>
</comment>
<dbReference type="NCBIfam" id="TIGR01499">
    <property type="entry name" value="folC"/>
    <property type="match status" value="1"/>
</dbReference>
<comment type="pathway">
    <text evidence="3">Cofactor biosynthesis; tetrahydrofolate biosynthesis; 7,8-dihydrofolate from 2-amino-4-hydroxy-6-hydroxymethyl-7,8-dihydropteridine diphosphate and 4-aminobenzoate: step 2/2.</text>
</comment>
<dbReference type="GO" id="GO:0046656">
    <property type="term" value="P:folic acid biosynthetic process"/>
    <property type="evidence" value="ECO:0007669"/>
    <property type="project" value="UniProtKB-KW"/>
</dbReference>
<gene>
    <name evidence="26" type="primary">folC</name>
    <name evidence="26" type="ORF">FQY83_16435</name>
</gene>
<dbReference type="SUPFAM" id="SSF53623">
    <property type="entry name" value="MurD-like peptide ligases, catalytic domain"/>
    <property type="match status" value="1"/>
</dbReference>
<dbReference type="Pfam" id="PF08245">
    <property type="entry name" value="Mur_ligase_M"/>
    <property type="match status" value="1"/>
</dbReference>
<keyword evidence="14" id="KW-0460">Magnesium</keyword>
<comment type="catalytic activity">
    <reaction evidence="20">
        <text>10-formyltetrahydrofolyl-(gamma-L-Glu)(n) + L-glutamate + ATP = 10-formyltetrahydrofolyl-(gamma-L-Glu)(n+1) + ADP + phosphate + H(+)</text>
        <dbReference type="Rhea" id="RHEA:51904"/>
        <dbReference type="Rhea" id="RHEA-COMP:13088"/>
        <dbReference type="Rhea" id="RHEA-COMP:14300"/>
        <dbReference type="ChEBI" id="CHEBI:15378"/>
        <dbReference type="ChEBI" id="CHEBI:29985"/>
        <dbReference type="ChEBI" id="CHEBI:30616"/>
        <dbReference type="ChEBI" id="CHEBI:43474"/>
        <dbReference type="ChEBI" id="CHEBI:134413"/>
        <dbReference type="ChEBI" id="CHEBI:456216"/>
        <dbReference type="EC" id="6.3.2.17"/>
    </reaction>
</comment>
<dbReference type="PANTHER" id="PTHR11136">
    <property type="entry name" value="FOLYLPOLYGLUTAMATE SYNTHASE-RELATED"/>
    <property type="match status" value="1"/>
</dbReference>
<keyword evidence="12 23" id="KW-0547">Nucleotide-binding</keyword>
<comment type="function">
    <text evidence="2">Functions in two distinct reactions of the de novo folate biosynthetic pathway. Catalyzes the addition of a glutamate residue to dihydropteroate (7,8-dihydropteroate or H2Pte) to form dihydrofolate (7,8-dihydrofolate monoglutamate or H2Pte-Glu). Also catalyzes successive additions of L-glutamate to tetrahydrofolate or 10-formyltetrahydrofolate or 5,10-methylenetetrahydrofolate, leading to folylpolyglutamate derivatives.</text>
</comment>
<evidence type="ECO:0000256" key="12">
    <source>
        <dbReference type="ARBA" id="ARBA00022741"/>
    </source>
</evidence>
<evidence type="ECO:0000256" key="5">
    <source>
        <dbReference type="ARBA" id="ARBA00008276"/>
    </source>
</evidence>
<organism evidence="26 27">
    <name type="scientific">Luteimonas marina</name>
    <dbReference type="NCBI Taxonomy" id="488485"/>
    <lineage>
        <taxon>Bacteria</taxon>
        <taxon>Pseudomonadati</taxon>
        <taxon>Pseudomonadota</taxon>
        <taxon>Gammaproteobacteria</taxon>
        <taxon>Lysobacterales</taxon>
        <taxon>Lysobacteraceae</taxon>
        <taxon>Luteimonas</taxon>
    </lineage>
</organism>
<evidence type="ECO:0000256" key="9">
    <source>
        <dbReference type="ARBA" id="ARBA00019357"/>
    </source>
</evidence>
<evidence type="ECO:0000256" key="2">
    <source>
        <dbReference type="ARBA" id="ARBA00002714"/>
    </source>
</evidence>
<feature type="domain" description="Mur ligase central" evidence="25">
    <location>
        <begin position="53"/>
        <end position="208"/>
    </location>
</feature>
<protein>
    <recommendedName>
        <fullName evidence="9">Dihydrofolate synthase/folylpolyglutamate synthase</fullName>
        <ecNumber evidence="7">6.3.2.12</ecNumber>
        <ecNumber evidence="8">6.3.2.17</ecNumber>
    </recommendedName>
    <alternativeName>
        <fullName evidence="18">Folylpoly-gamma-glutamate synthetase-dihydrofolate synthetase</fullName>
    </alternativeName>
    <alternativeName>
        <fullName evidence="16">Folylpolyglutamate synthetase</fullName>
    </alternativeName>
    <alternativeName>
        <fullName evidence="17">Tetrahydrofolylpolyglutamate synthase</fullName>
    </alternativeName>
</protein>
<dbReference type="Pfam" id="PF02875">
    <property type="entry name" value="Mur_ligase_C"/>
    <property type="match status" value="1"/>
</dbReference>
<keyword evidence="11" id="KW-0479">Metal-binding</keyword>
<dbReference type="EC" id="6.3.2.12" evidence="7"/>
<dbReference type="EMBL" id="VOHK01000008">
    <property type="protein sequence ID" value="TWT17873.1"/>
    <property type="molecule type" value="Genomic_DNA"/>
</dbReference>
<evidence type="ECO:0000256" key="22">
    <source>
        <dbReference type="ARBA" id="ARBA00049161"/>
    </source>
</evidence>
<dbReference type="UniPathway" id="UPA00077">
    <property type="reaction ID" value="UER00157"/>
</dbReference>
<dbReference type="SUPFAM" id="SSF53244">
    <property type="entry name" value="MurD-like peptide ligases, peptide-binding domain"/>
    <property type="match status" value="1"/>
</dbReference>
<evidence type="ECO:0000313" key="26">
    <source>
        <dbReference type="EMBL" id="TWT17873.1"/>
    </source>
</evidence>
<evidence type="ECO:0000256" key="19">
    <source>
        <dbReference type="ARBA" id="ARBA00047493"/>
    </source>
</evidence>
<evidence type="ECO:0000256" key="10">
    <source>
        <dbReference type="ARBA" id="ARBA00022598"/>
    </source>
</evidence>
<dbReference type="Proteomes" id="UP000319980">
    <property type="component" value="Unassembled WGS sequence"/>
</dbReference>
<comment type="similarity">
    <text evidence="5 23">Belongs to the folylpolyglutamate synthase family.</text>
</comment>
<proteinExistence type="inferred from homology"/>
<evidence type="ECO:0000256" key="20">
    <source>
        <dbReference type="ARBA" id="ARBA00047808"/>
    </source>
</evidence>
<keyword evidence="10 23" id="KW-0436">Ligase</keyword>
<keyword evidence="27" id="KW-1185">Reference proteome</keyword>